<evidence type="ECO:0000259" key="3">
    <source>
        <dbReference type="PROSITE" id="PS50885"/>
    </source>
</evidence>
<dbReference type="AlphaFoldDB" id="A0A7W6CBQ4"/>
<dbReference type="GO" id="GO:0007165">
    <property type="term" value="P:signal transduction"/>
    <property type="evidence" value="ECO:0007669"/>
    <property type="project" value="InterPro"/>
</dbReference>
<dbReference type="PROSITE" id="PS50885">
    <property type="entry name" value="HAMP"/>
    <property type="match status" value="1"/>
</dbReference>
<dbReference type="PROSITE" id="PS50887">
    <property type="entry name" value="GGDEF"/>
    <property type="match status" value="1"/>
</dbReference>
<dbReference type="InterPro" id="IPR052155">
    <property type="entry name" value="Biofilm_reg_signaling"/>
</dbReference>
<reference evidence="5 6" key="1">
    <citation type="submission" date="2020-08" db="EMBL/GenBank/DDBJ databases">
        <title>Genomic Encyclopedia of Type Strains, Phase IV (KMG-IV): sequencing the most valuable type-strain genomes for metagenomic binning, comparative biology and taxonomic classification.</title>
        <authorList>
            <person name="Goeker M."/>
        </authorList>
    </citation>
    <scope>NUCLEOTIDE SEQUENCE [LARGE SCALE GENOMIC DNA]</scope>
    <source>
        <strain evidence="5 6">DSM 26438</strain>
    </source>
</reference>
<accession>A0A7W6CBQ4</accession>
<dbReference type="EMBL" id="JACIDV010000001">
    <property type="protein sequence ID" value="MBB3944296.1"/>
    <property type="molecule type" value="Genomic_DNA"/>
</dbReference>
<proteinExistence type="predicted"/>
<evidence type="ECO:0000259" key="4">
    <source>
        <dbReference type="PROSITE" id="PS50887"/>
    </source>
</evidence>
<dbReference type="InterPro" id="IPR035919">
    <property type="entry name" value="EAL_sf"/>
</dbReference>
<dbReference type="NCBIfam" id="TIGR00254">
    <property type="entry name" value="GGDEF"/>
    <property type="match status" value="1"/>
</dbReference>
<dbReference type="Proteomes" id="UP000565286">
    <property type="component" value="Unassembled WGS sequence"/>
</dbReference>
<dbReference type="Gene3D" id="6.10.340.10">
    <property type="match status" value="1"/>
</dbReference>
<dbReference type="InterPro" id="IPR003660">
    <property type="entry name" value="HAMP_dom"/>
</dbReference>
<feature type="domain" description="EAL" evidence="2">
    <location>
        <begin position="492"/>
        <end position="741"/>
    </location>
</feature>
<protein>
    <submittedName>
        <fullName evidence="5">Diguanylate cyclase (GGDEF)-like protein</fullName>
    </submittedName>
</protein>
<keyword evidence="1" id="KW-0472">Membrane</keyword>
<dbReference type="PANTHER" id="PTHR44757:SF2">
    <property type="entry name" value="BIOFILM ARCHITECTURE MAINTENANCE PROTEIN MBAA"/>
    <property type="match status" value="1"/>
</dbReference>
<organism evidence="5 6">
    <name type="scientific">Rhizobium skierniewicense</name>
    <dbReference type="NCBI Taxonomy" id="984260"/>
    <lineage>
        <taxon>Bacteria</taxon>
        <taxon>Pseudomonadati</taxon>
        <taxon>Pseudomonadota</taxon>
        <taxon>Alphaproteobacteria</taxon>
        <taxon>Hyphomicrobiales</taxon>
        <taxon>Rhizobiaceae</taxon>
        <taxon>Rhizobium/Agrobacterium group</taxon>
        <taxon>Rhizobium</taxon>
    </lineage>
</organism>
<feature type="transmembrane region" description="Helical" evidence="1">
    <location>
        <begin position="38"/>
        <end position="65"/>
    </location>
</feature>
<comment type="caution">
    <text evidence="5">The sequence shown here is derived from an EMBL/GenBank/DDBJ whole genome shotgun (WGS) entry which is preliminary data.</text>
</comment>
<dbReference type="InterPro" id="IPR043128">
    <property type="entry name" value="Rev_trsase/Diguanyl_cyclase"/>
</dbReference>
<dbReference type="SMART" id="SM00052">
    <property type="entry name" value="EAL"/>
    <property type="match status" value="1"/>
</dbReference>
<dbReference type="InterPro" id="IPR029787">
    <property type="entry name" value="Nucleotide_cyclase"/>
</dbReference>
<name>A0A7W6CBQ4_9HYPH</name>
<dbReference type="GO" id="GO:0016020">
    <property type="term" value="C:membrane"/>
    <property type="evidence" value="ECO:0007669"/>
    <property type="project" value="InterPro"/>
</dbReference>
<dbReference type="SUPFAM" id="SSF141868">
    <property type="entry name" value="EAL domain-like"/>
    <property type="match status" value="1"/>
</dbReference>
<evidence type="ECO:0000313" key="6">
    <source>
        <dbReference type="Proteomes" id="UP000565286"/>
    </source>
</evidence>
<dbReference type="CDD" id="cd01948">
    <property type="entry name" value="EAL"/>
    <property type="match status" value="1"/>
</dbReference>
<dbReference type="SUPFAM" id="SSF158472">
    <property type="entry name" value="HAMP domain-like"/>
    <property type="match status" value="1"/>
</dbReference>
<dbReference type="PROSITE" id="PS50883">
    <property type="entry name" value="EAL"/>
    <property type="match status" value="1"/>
</dbReference>
<dbReference type="RefSeq" id="WP_183893279.1">
    <property type="nucleotide sequence ID" value="NZ_JACIDV010000001.1"/>
</dbReference>
<dbReference type="InterPro" id="IPR000160">
    <property type="entry name" value="GGDEF_dom"/>
</dbReference>
<dbReference type="SUPFAM" id="SSF55073">
    <property type="entry name" value="Nucleotide cyclase"/>
    <property type="match status" value="1"/>
</dbReference>
<evidence type="ECO:0000313" key="5">
    <source>
        <dbReference type="EMBL" id="MBB3944296.1"/>
    </source>
</evidence>
<evidence type="ECO:0000259" key="2">
    <source>
        <dbReference type="PROSITE" id="PS50883"/>
    </source>
</evidence>
<dbReference type="SMART" id="SM00267">
    <property type="entry name" value="GGDEF"/>
    <property type="match status" value="1"/>
</dbReference>
<dbReference type="Pfam" id="PF00990">
    <property type="entry name" value="GGDEF"/>
    <property type="match status" value="1"/>
</dbReference>
<keyword evidence="6" id="KW-1185">Reference proteome</keyword>
<keyword evidence="1" id="KW-0812">Transmembrane</keyword>
<feature type="transmembrane region" description="Helical" evidence="1">
    <location>
        <begin position="232"/>
        <end position="250"/>
    </location>
</feature>
<dbReference type="Gene3D" id="3.30.70.270">
    <property type="match status" value="1"/>
</dbReference>
<dbReference type="PANTHER" id="PTHR44757">
    <property type="entry name" value="DIGUANYLATE CYCLASE DGCP"/>
    <property type="match status" value="1"/>
</dbReference>
<feature type="domain" description="GGDEF" evidence="4">
    <location>
        <begin position="349"/>
        <end position="483"/>
    </location>
</feature>
<evidence type="ECO:0000256" key="1">
    <source>
        <dbReference type="SAM" id="Phobius"/>
    </source>
</evidence>
<sequence>MDSGKKVQAAMVVYNNNAEQEAGDVPGRQARLVWYHSLFWKITVFFVSSVVLAYVVGATIGWIMLERDSQEQWRRQAELNAQITTSAIRSIYTFVAVDSAHDGQITKIISERPLGDDASILDTGFNPSDVLNLAASQTKGNIWLFQISSDGQAFSSSAEALGSSRGTALVLPGDAPPGQFFTGFAQIGTARHFIAYVPVVTPKGNLQGAVVTTIGEASILQESQTRLFRNSILLLLTILLLTGVTVTLAMRKVFKPVPSLVSALSRIAQDDTRIVTPFQDRPDEIGRFAVAIETLREAVVEREHLRQVRDVAKHMEHLAHHDALTGLPNRALFSRKIEEMKGSPDGEARAFNIMLLDLDRFKSINDGLGHASGDALLVSFAERLLLLMRPGDIAARLGGDEFAIMQVVNKNAVVEASKLASAIIRSVARPFNLLGKEISVGTSIGICTDTAFDVDISELLKKADIALYASKSEGRGIFRFFKPGMEMSGDRGHVMQHDIVAALRDNQFMLHYQPIFSVLKNEPVGFEALLRWRHPKLGWVSPGDFIPVAEKTGQIVAIGEWVLKRACADARRLPPECTIAVNVSPVQLQHGNFIKTVKSALFNNGLAASRLELELTESVQISVLECTETLEGLRALGIRIALDDFGTGYCGVSYLLTLPVTKIKIDRSFIMGIEDRSESRAVILSLVQLAHTLGLETTTEGIETESQLEFVRSAGCLLGQGYHLGRPAKIEEIERIYQDFYPQKVSSLGA</sequence>
<keyword evidence="1" id="KW-1133">Transmembrane helix</keyword>
<dbReference type="CDD" id="cd01949">
    <property type="entry name" value="GGDEF"/>
    <property type="match status" value="1"/>
</dbReference>
<gene>
    <name evidence="5" type="ORF">GGQ73_000219</name>
</gene>
<dbReference type="Pfam" id="PF00563">
    <property type="entry name" value="EAL"/>
    <property type="match status" value="1"/>
</dbReference>
<dbReference type="InterPro" id="IPR001633">
    <property type="entry name" value="EAL_dom"/>
</dbReference>
<feature type="domain" description="HAMP" evidence="3">
    <location>
        <begin position="251"/>
        <end position="304"/>
    </location>
</feature>
<dbReference type="Gene3D" id="3.20.20.450">
    <property type="entry name" value="EAL domain"/>
    <property type="match status" value="1"/>
</dbReference>